<feature type="signal peptide" evidence="1">
    <location>
        <begin position="1"/>
        <end position="24"/>
    </location>
</feature>
<gene>
    <name evidence="3" type="ORF">QJS35_09340</name>
</gene>
<evidence type="ECO:0000313" key="3">
    <source>
        <dbReference type="EMBL" id="MEQ4482597.1"/>
    </source>
</evidence>
<accession>A0ABV1KS50</accession>
<proteinExistence type="predicted"/>
<name>A0ABV1KS50_9BACL</name>
<evidence type="ECO:0000259" key="2">
    <source>
        <dbReference type="Pfam" id="PF13810"/>
    </source>
</evidence>
<dbReference type="EMBL" id="JASKHM010000004">
    <property type="protein sequence ID" value="MEQ4482597.1"/>
    <property type="molecule type" value="Genomic_DNA"/>
</dbReference>
<dbReference type="Pfam" id="PF13810">
    <property type="entry name" value="DUF4185"/>
    <property type="match status" value="1"/>
</dbReference>
<keyword evidence="1" id="KW-0732">Signal</keyword>
<organism evidence="3 4">
    <name type="scientific">Cohnella silvisoli</name>
    <dbReference type="NCBI Taxonomy" id="2873699"/>
    <lineage>
        <taxon>Bacteria</taxon>
        <taxon>Bacillati</taxon>
        <taxon>Bacillota</taxon>
        <taxon>Bacilli</taxon>
        <taxon>Bacillales</taxon>
        <taxon>Paenibacillaceae</taxon>
        <taxon>Cohnella</taxon>
    </lineage>
</organism>
<sequence length="373" mass="41138">MKIKIGITAAALILLLTGCTGGGAKVNPMLEAKGKEFVLNGITGLQQVAQLTGADSPNKTDRYTVYGTDLGSMINAGDRTYFVFGDTFGERPPDMTGGGGSFWRSNTIAYSTDKDPANGITFDGMITDEIGIAKELIPSAKIDYNEMTTIPTHGLYANGALYLYYMSVNHWGDPGKWDANYASAAKSTDQGQNWTKMDNLKWPGDSNFIQVSPFKVEIDDENSEIYFWCIPSGRYGGVQLMKVSEANVENMAEYRYFTGLDDKGAPVWGADMTKAKTVVEDSVGELSVVWNSYLERWLLTYLNEGKGVVIREGLTPWGPWGEAIDLVKAADHPGLYAPFMNDRFTGDGGKTIYFTLSLWDPYNVFWFRASLNK</sequence>
<dbReference type="RefSeq" id="WP_232184657.1">
    <property type="nucleotide sequence ID" value="NZ_JAIOAP010000003.1"/>
</dbReference>
<feature type="domain" description="DUF4185" evidence="2">
    <location>
        <begin position="56"/>
        <end position="368"/>
    </location>
</feature>
<dbReference type="PROSITE" id="PS51257">
    <property type="entry name" value="PROKAR_LIPOPROTEIN"/>
    <property type="match status" value="1"/>
</dbReference>
<dbReference type="Proteomes" id="UP001493487">
    <property type="component" value="Unassembled WGS sequence"/>
</dbReference>
<reference evidence="3 4" key="1">
    <citation type="journal article" date="2023" name="Genome Announc.">
        <title>Pan-Genome Analyses of the Genus Cohnella and Proposal of the Novel Species Cohnella silvisoli sp. nov., Isolated from Forest Soil.</title>
        <authorList>
            <person name="Wang C."/>
            <person name="Mao L."/>
            <person name="Bao G."/>
            <person name="Zhu H."/>
        </authorList>
    </citation>
    <scope>NUCLEOTIDE SEQUENCE [LARGE SCALE GENOMIC DNA]</scope>
    <source>
        <strain evidence="3 4">NL03-T5-1</strain>
    </source>
</reference>
<evidence type="ECO:0000313" key="4">
    <source>
        <dbReference type="Proteomes" id="UP001493487"/>
    </source>
</evidence>
<evidence type="ECO:0000256" key="1">
    <source>
        <dbReference type="SAM" id="SignalP"/>
    </source>
</evidence>
<protein>
    <submittedName>
        <fullName evidence="3">DUF4185 domain-containing protein</fullName>
    </submittedName>
</protein>
<keyword evidence="4" id="KW-1185">Reference proteome</keyword>
<feature type="chain" id="PRO_5046592765" evidence="1">
    <location>
        <begin position="25"/>
        <end position="373"/>
    </location>
</feature>
<comment type="caution">
    <text evidence="3">The sequence shown here is derived from an EMBL/GenBank/DDBJ whole genome shotgun (WGS) entry which is preliminary data.</text>
</comment>
<dbReference type="InterPro" id="IPR025442">
    <property type="entry name" value="DUF4185"/>
</dbReference>